<gene>
    <name evidence="1" type="ORF">F3Y22_tig00109972pilonHSYRG00455</name>
</gene>
<dbReference type="GO" id="GO:0007165">
    <property type="term" value="P:signal transduction"/>
    <property type="evidence" value="ECO:0007669"/>
    <property type="project" value="InterPro"/>
</dbReference>
<dbReference type="InterPro" id="IPR002554">
    <property type="entry name" value="PP2A_B56"/>
</dbReference>
<dbReference type="SUPFAM" id="SSF48371">
    <property type="entry name" value="ARM repeat"/>
    <property type="match status" value="1"/>
</dbReference>
<proteinExistence type="predicted"/>
<dbReference type="InterPro" id="IPR016024">
    <property type="entry name" value="ARM-type_fold"/>
</dbReference>
<protein>
    <submittedName>
        <fullName evidence="1">Uncharacterized protein</fullName>
    </submittedName>
</protein>
<dbReference type="Gene3D" id="1.25.10.10">
    <property type="entry name" value="Leucine-rich Repeat Variant"/>
    <property type="match status" value="2"/>
</dbReference>
<dbReference type="GO" id="GO:0000159">
    <property type="term" value="C:protein phosphatase type 2A complex"/>
    <property type="evidence" value="ECO:0007669"/>
    <property type="project" value="InterPro"/>
</dbReference>
<dbReference type="PANTHER" id="PTHR10257:SF60">
    <property type="entry name" value="SERINE_THREONINE PROTEIN PHOSPHATASE 2A 55 KDA REGULATORY SUBUNIT B' DELTA ISOFORM"/>
    <property type="match status" value="1"/>
</dbReference>
<evidence type="ECO:0000313" key="1">
    <source>
        <dbReference type="EMBL" id="KAE8719325.1"/>
    </source>
</evidence>
<comment type="caution">
    <text evidence="1">The sequence shown here is derived from an EMBL/GenBank/DDBJ whole genome shotgun (WGS) entry which is preliminary data.</text>
</comment>
<dbReference type="InterPro" id="IPR011989">
    <property type="entry name" value="ARM-like"/>
</dbReference>
<dbReference type="EMBL" id="VEPZ02000792">
    <property type="protein sequence ID" value="KAE8719325.1"/>
    <property type="molecule type" value="Genomic_DNA"/>
</dbReference>
<sequence>MKPSENNVFSGYESLPVFKDVPASDRHNLSIKKIQLCCVVLYLISITPPTSPETDTKLAKRCVDQSFIIRLLDLFYSEDPRESYEQHFFGFIFETEKHNGIGELLEILGSIINEFALPLKEEHKVFLVRGVIEVLAYHEQCKGSHVPERIGGSFRSNSGARIPLLHGAVISPICLLFELYALSENCRIFRTVAGCGIDSNLKKSGISECQVPIKCSMVLKAKSFS</sequence>
<dbReference type="AlphaFoldDB" id="A0A6A3BS97"/>
<dbReference type="Pfam" id="PF01603">
    <property type="entry name" value="B56"/>
    <property type="match status" value="1"/>
</dbReference>
<accession>A0A6A3BS97</accession>
<dbReference type="Proteomes" id="UP000436088">
    <property type="component" value="Unassembled WGS sequence"/>
</dbReference>
<dbReference type="PANTHER" id="PTHR10257">
    <property type="entry name" value="SERINE/THREONINE PROTEIN PHOSPHATASE 2A PP2A REGULATORY SUBUNIT B"/>
    <property type="match status" value="1"/>
</dbReference>
<name>A0A6A3BS97_HIBSY</name>
<organism evidence="1 2">
    <name type="scientific">Hibiscus syriacus</name>
    <name type="common">Rose of Sharon</name>
    <dbReference type="NCBI Taxonomy" id="106335"/>
    <lineage>
        <taxon>Eukaryota</taxon>
        <taxon>Viridiplantae</taxon>
        <taxon>Streptophyta</taxon>
        <taxon>Embryophyta</taxon>
        <taxon>Tracheophyta</taxon>
        <taxon>Spermatophyta</taxon>
        <taxon>Magnoliopsida</taxon>
        <taxon>eudicotyledons</taxon>
        <taxon>Gunneridae</taxon>
        <taxon>Pentapetalae</taxon>
        <taxon>rosids</taxon>
        <taxon>malvids</taxon>
        <taxon>Malvales</taxon>
        <taxon>Malvaceae</taxon>
        <taxon>Malvoideae</taxon>
        <taxon>Hibiscus</taxon>
    </lineage>
</organism>
<reference evidence="1" key="1">
    <citation type="submission" date="2019-09" db="EMBL/GenBank/DDBJ databases">
        <title>Draft genome information of white flower Hibiscus syriacus.</title>
        <authorList>
            <person name="Kim Y.-M."/>
        </authorList>
    </citation>
    <scope>NUCLEOTIDE SEQUENCE [LARGE SCALE GENOMIC DNA]</scope>
    <source>
        <strain evidence="1">YM2019G1</strain>
    </source>
</reference>
<keyword evidence="2" id="KW-1185">Reference proteome</keyword>
<evidence type="ECO:0000313" key="2">
    <source>
        <dbReference type="Proteomes" id="UP000436088"/>
    </source>
</evidence>
<dbReference type="GO" id="GO:0019888">
    <property type="term" value="F:protein phosphatase regulator activity"/>
    <property type="evidence" value="ECO:0007669"/>
    <property type="project" value="InterPro"/>
</dbReference>